<proteinExistence type="predicted"/>
<evidence type="ECO:0000313" key="1">
    <source>
        <dbReference type="EMBL" id="GCD96887.1"/>
    </source>
</evidence>
<dbReference type="OrthoDB" id="4454357at2"/>
<protein>
    <submittedName>
        <fullName evidence="1">Uncharacterized protein</fullName>
    </submittedName>
</protein>
<gene>
    <name evidence="1" type="ORF">EHYA_04574</name>
</gene>
<comment type="caution">
    <text evidence="1">The sequence shown here is derived from an EMBL/GenBank/DDBJ whole genome shotgun (WGS) entry which is preliminary data.</text>
</comment>
<dbReference type="Proteomes" id="UP000286931">
    <property type="component" value="Unassembled WGS sequence"/>
</dbReference>
<dbReference type="RefSeq" id="WP_126638914.1">
    <property type="nucleotide sequence ID" value="NZ_BIFH01000022.1"/>
</dbReference>
<accession>A0A401YQP9</accession>
<evidence type="ECO:0000313" key="2">
    <source>
        <dbReference type="Proteomes" id="UP000286931"/>
    </source>
</evidence>
<sequence>MTDIPLRQAELIHESDEPVGAEVRRVRGGWAAYGPSYRILLFDADLRVRRRFPIPVRFRGTRYSWDVHPSGRWAVFSDTRHTTCVGPGGDTVWEADHPALINVDGDPVVVCAFFHPTRDELHVFPGMADNDTEVEDAGYESARWTVSLPDLTVTKSEFSHSQDQWLIFPDGQYYGASGFDGHDVDGWCGLWDEGEDSDGVGRPLDVHPDRTTWLGNASGSLYMNPLRRPDAEYPQDEGDEDEVATDHDSYDEAFFLDRNLVLAATREPITHELLDADNLQLIARVAYPVADQEWYWLAATGDGTWTTTSRPPGGTTARLRHWRLA</sequence>
<dbReference type="AlphaFoldDB" id="A0A401YQP9"/>
<reference evidence="1 2" key="1">
    <citation type="submission" date="2018-12" db="EMBL/GenBank/DDBJ databases">
        <title>Draft genome sequence of Embleya hyalina NBRC 13850T.</title>
        <authorList>
            <person name="Komaki H."/>
            <person name="Hosoyama A."/>
            <person name="Kimura A."/>
            <person name="Ichikawa N."/>
            <person name="Tamura T."/>
        </authorList>
    </citation>
    <scope>NUCLEOTIDE SEQUENCE [LARGE SCALE GENOMIC DNA]</scope>
    <source>
        <strain evidence="1 2">NBRC 13850</strain>
    </source>
</reference>
<organism evidence="1 2">
    <name type="scientific">Embleya hyalina</name>
    <dbReference type="NCBI Taxonomy" id="516124"/>
    <lineage>
        <taxon>Bacteria</taxon>
        <taxon>Bacillati</taxon>
        <taxon>Actinomycetota</taxon>
        <taxon>Actinomycetes</taxon>
        <taxon>Kitasatosporales</taxon>
        <taxon>Streptomycetaceae</taxon>
        <taxon>Embleya</taxon>
    </lineage>
</organism>
<keyword evidence="2" id="KW-1185">Reference proteome</keyword>
<dbReference type="EMBL" id="BIFH01000022">
    <property type="protein sequence ID" value="GCD96887.1"/>
    <property type="molecule type" value="Genomic_DNA"/>
</dbReference>
<name>A0A401YQP9_9ACTN</name>